<feature type="compositionally biased region" description="Polar residues" evidence="1">
    <location>
        <begin position="161"/>
        <end position="174"/>
    </location>
</feature>
<keyword evidence="2" id="KW-0812">Transmembrane</keyword>
<gene>
    <name evidence="3" type="primary">AVEN_184938_1</name>
    <name evidence="3" type="ORF">NPIL_344991</name>
</gene>
<sequence>MPNSCESNGDHLDMRHYFLIVLLGEIFYGVVSGQIICDVDPNLNEKIFPQNIPEQNENQNPFQQYFSPAHVHTDRSKGSPDQRKSFSNSFRRRNLPEVKSSGQNSGSQLNDETQESNDYLESNSDQNLPPLLNSDPDFNNDNAFQDPRPLLQAEKEFGPNIPTQSNSDAIQLQS</sequence>
<comment type="caution">
    <text evidence="3">The sequence shown here is derived from an EMBL/GenBank/DDBJ whole genome shotgun (WGS) entry which is preliminary data.</text>
</comment>
<dbReference type="OrthoDB" id="10583626at2759"/>
<feature type="transmembrane region" description="Helical" evidence="2">
    <location>
        <begin position="17"/>
        <end position="36"/>
    </location>
</feature>
<dbReference type="Proteomes" id="UP000887013">
    <property type="component" value="Unassembled WGS sequence"/>
</dbReference>
<dbReference type="AlphaFoldDB" id="A0A8X6U7H8"/>
<feature type="compositionally biased region" description="Basic and acidic residues" evidence="1">
    <location>
        <begin position="71"/>
        <end position="84"/>
    </location>
</feature>
<feature type="region of interest" description="Disordered" evidence="1">
    <location>
        <begin position="70"/>
        <end position="174"/>
    </location>
</feature>
<keyword evidence="2" id="KW-1133">Transmembrane helix</keyword>
<keyword evidence="4" id="KW-1185">Reference proteome</keyword>
<feature type="non-terminal residue" evidence="3">
    <location>
        <position position="1"/>
    </location>
</feature>
<protein>
    <submittedName>
        <fullName evidence="3">Uncharacterized protein</fullName>
    </submittedName>
</protein>
<keyword evidence="2" id="KW-0472">Membrane</keyword>
<evidence type="ECO:0000313" key="3">
    <source>
        <dbReference type="EMBL" id="GFT82444.1"/>
    </source>
</evidence>
<name>A0A8X6U7H8_NEPPI</name>
<reference evidence="3" key="1">
    <citation type="submission" date="2020-08" db="EMBL/GenBank/DDBJ databases">
        <title>Multicomponent nature underlies the extraordinary mechanical properties of spider dragline silk.</title>
        <authorList>
            <person name="Kono N."/>
            <person name="Nakamura H."/>
            <person name="Mori M."/>
            <person name="Yoshida Y."/>
            <person name="Ohtoshi R."/>
            <person name="Malay A.D."/>
            <person name="Moran D.A.P."/>
            <person name="Tomita M."/>
            <person name="Numata K."/>
            <person name="Arakawa K."/>
        </authorList>
    </citation>
    <scope>NUCLEOTIDE SEQUENCE</scope>
</reference>
<evidence type="ECO:0000256" key="2">
    <source>
        <dbReference type="SAM" id="Phobius"/>
    </source>
</evidence>
<evidence type="ECO:0000313" key="4">
    <source>
        <dbReference type="Proteomes" id="UP000887013"/>
    </source>
</evidence>
<organism evidence="3 4">
    <name type="scientific">Nephila pilipes</name>
    <name type="common">Giant wood spider</name>
    <name type="synonym">Nephila maculata</name>
    <dbReference type="NCBI Taxonomy" id="299642"/>
    <lineage>
        <taxon>Eukaryota</taxon>
        <taxon>Metazoa</taxon>
        <taxon>Ecdysozoa</taxon>
        <taxon>Arthropoda</taxon>
        <taxon>Chelicerata</taxon>
        <taxon>Arachnida</taxon>
        <taxon>Araneae</taxon>
        <taxon>Araneomorphae</taxon>
        <taxon>Entelegynae</taxon>
        <taxon>Araneoidea</taxon>
        <taxon>Nephilidae</taxon>
        <taxon>Nephila</taxon>
    </lineage>
</organism>
<dbReference type="EMBL" id="BMAW01118984">
    <property type="protein sequence ID" value="GFT82444.1"/>
    <property type="molecule type" value="Genomic_DNA"/>
</dbReference>
<accession>A0A8X6U7H8</accession>
<feature type="compositionally biased region" description="Polar residues" evidence="1">
    <location>
        <begin position="100"/>
        <end position="127"/>
    </location>
</feature>
<evidence type="ECO:0000256" key="1">
    <source>
        <dbReference type="SAM" id="MobiDB-lite"/>
    </source>
</evidence>
<proteinExistence type="predicted"/>